<name>A0A8X7C1H2_9ARAC</name>
<dbReference type="EMBL" id="BMAV01007000">
    <property type="protein sequence ID" value="GFY49414.1"/>
    <property type="molecule type" value="Genomic_DNA"/>
</dbReference>
<dbReference type="AlphaFoldDB" id="A0A8X7C1H2"/>
<evidence type="ECO:0000256" key="1">
    <source>
        <dbReference type="SAM" id="MobiDB-lite"/>
    </source>
</evidence>
<feature type="region of interest" description="Disordered" evidence="1">
    <location>
        <begin position="39"/>
        <end position="102"/>
    </location>
</feature>
<evidence type="ECO:0000313" key="2">
    <source>
        <dbReference type="EMBL" id="GFY49414.1"/>
    </source>
</evidence>
<proteinExistence type="predicted"/>
<evidence type="ECO:0000313" key="3">
    <source>
        <dbReference type="Proteomes" id="UP000886998"/>
    </source>
</evidence>
<gene>
    <name evidence="2" type="ORF">TNIN_363101</name>
</gene>
<accession>A0A8X7C1H2</accession>
<protein>
    <submittedName>
        <fullName evidence="2">Uncharacterized protein</fullName>
    </submittedName>
</protein>
<comment type="caution">
    <text evidence="2">The sequence shown here is derived from an EMBL/GenBank/DDBJ whole genome shotgun (WGS) entry which is preliminary data.</text>
</comment>
<keyword evidence="3" id="KW-1185">Reference proteome</keyword>
<feature type="compositionally biased region" description="Low complexity" evidence="1">
    <location>
        <begin position="48"/>
        <end position="62"/>
    </location>
</feature>
<dbReference type="OrthoDB" id="10396227at2759"/>
<sequence length="111" mass="12214">MSAKPPPPHHKSFANRNGNQLTFLIAGEDERGVVRLISDDNDHRQTISHSPSSSPNSSTLPPLEQKIADRASHRFPGAAPEGAQRPRRSLAGNTRASGGEQMTYRWMIRFG</sequence>
<dbReference type="Proteomes" id="UP000886998">
    <property type="component" value="Unassembled WGS sequence"/>
</dbReference>
<organism evidence="2 3">
    <name type="scientific">Trichonephila inaurata madagascariensis</name>
    <dbReference type="NCBI Taxonomy" id="2747483"/>
    <lineage>
        <taxon>Eukaryota</taxon>
        <taxon>Metazoa</taxon>
        <taxon>Ecdysozoa</taxon>
        <taxon>Arthropoda</taxon>
        <taxon>Chelicerata</taxon>
        <taxon>Arachnida</taxon>
        <taxon>Araneae</taxon>
        <taxon>Araneomorphae</taxon>
        <taxon>Entelegynae</taxon>
        <taxon>Araneoidea</taxon>
        <taxon>Nephilidae</taxon>
        <taxon>Trichonephila</taxon>
        <taxon>Trichonephila inaurata</taxon>
    </lineage>
</organism>
<reference evidence="2" key="1">
    <citation type="submission" date="2020-08" db="EMBL/GenBank/DDBJ databases">
        <title>Multicomponent nature underlies the extraordinary mechanical properties of spider dragline silk.</title>
        <authorList>
            <person name="Kono N."/>
            <person name="Nakamura H."/>
            <person name="Mori M."/>
            <person name="Yoshida Y."/>
            <person name="Ohtoshi R."/>
            <person name="Malay A.D."/>
            <person name="Moran D.A.P."/>
            <person name="Tomita M."/>
            <person name="Numata K."/>
            <person name="Arakawa K."/>
        </authorList>
    </citation>
    <scope>NUCLEOTIDE SEQUENCE</scope>
</reference>